<sequence>MKTASNRGVQLIEQFHLRALLLLRYKCWRLLRRRRNLRPQSGGLIEFWSHGGRIFVGKEKSWEKITIWVKIFLRRWFQ</sequence>
<organism evidence="1 2">
    <name type="scientific">Romanomermis culicivorax</name>
    <name type="common">Nematode worm</name>
    <dbReference type="NCBI Taxonomy" id="13658"/>
    <lineage>
        <taxon>Eukaryota</taxon>
        <taxon>Metazoa</taxon>
        <taxon>Ecdysozoa</taxon>
        <taxon>Nematoda</taxon>
        <taxon>Enoplea</taxon>
        <taxon>Dorylaimia</taxon>
        <taxon>Mermithida</taxon>
        <taxon>Mermithoidea</taxon>
        <taxon>Mermithidae</taxon>
        <taxon>Romanomermis</taxon>
    </lineage>
</organism>
<dbReference type="AlphaFoldDB" id="A0A915K9T3"/>
<reference evidence="2" key="1">
    <citation type="submission" date="2022-11" db="UniProtKB">
        <authorList>
            <consortium name="WormBaseParasite"/>
        </authorList>
    </citation>
    <scope>IDENTIFICATION</scope>
</reference>
<evidence type="ECO:0000313" key="1">
    <source>
        <dbReference type="Proteomes" id="UP000887565"/>
    </source>
</evidence>
<proteinExistence type="predicted"/>
<dbReference type="Proteomes" id="UP000887565">
    <property type="component" value="Unplaced"/>
</dbReference>
<keyword evidence="1" id="KW-1185">Reference proteome</keyword>
<evidence type="ECO:0000313" key="2">
    <source>
        <dbReference type="WBParaSite" id="nRc.2.0.1.t35452-RA"/>
    </source>
</evidence>
<accession>A0A915K9T3</accession>
<protein>
    <submittedName>
        <fullName evidence="2">Uncharacterized protein</fullName>
    </submittedName>
</protein>
<name>A0A915K9T3_ROMCU</name>
<dbReference type="WBParaSite" id="nRc.2.0.1.t35452-RA">
    <property type="protein sequence ID" value="nRc.2.0.1.t35452-RA"/>
    <property type="gene ID" value="nRc.2.0.1.g35452"/>
</dbReference>